<keyword evidence="2" id="KW-1185">Reference proteome</keyword>
<evidence type="ECO:0000313" key="1">
    <source>
        <dbReference type="EMBL" id="KAJ1680297.1"/>
    </source>
</evidence>
<dbReference type="Proteomes" id="UP001145114">
    <property type="component" value="Unassembled WGS sequence"/>
</dbReference>
<sequence>MLLTSPASAAEFLTYELKHRICEYLTMSYDCQNQIRGILNASCEWRDILLSVLNSRGVSSGVGDRDHLLALHRNQSRIQRLLLRCRGQRSIGHNTRFRRPTVGALQDAVCADKLIECLEMGWRAVRQLDIDNGRAVMSSMDHMTRFCQTLALNLPRLSRLSIRFVPETCASFIEALARYTPGVRNLTLTMPTVLSLATSDAVGVSDMVGFWRSDLGLSEAFAKARDQFVELCLDGFALTPECVVSLSRNQRGLTKLTANVTDMSFMLLGTSDRFMALTHLELATIYTVSDQCRPCADSARQERLWLPSRNFPSLRSLKLGRSVDPLLVVAGGERRVRERRVEMTSAALAQEAMAPENAWLQLGRLSLSYISDKIVKGMVRSAPHLRILQACCGGSEPESVLTLNGLQCLMESLEHLELCKVGQEFSTHSYINSWSGKTGREGPLQERHSEGKEDDGKTSATKLGLDVRRWKCARLHTLQVANWVQDPETLHALLSGFSHLHVLDIGLPVATNCSIAEPHTKTVQCGSNSMQRFKVKFIFDGTNNLHGSEDRNARDFVHASTAALIKAMPNLKQVTIMPGQAGLDVKSALKEQFPHITIICI</sequence>
<proteinExistence type="predicted"/>
<reference evidence="1" key="1">
    <citation type="submission" date="2022-06" db="EMBL/GenBank/DDBJ databases">
        <title>Phylogenomic reconstructions and comparative analyses of Kickxellomycotina fungi.</title>
        <authorList>
            <person name="Reynolds N.K."/>
            <person name="Stajich J.E."/>
            <person name="Barry K."/>
            <person name="Grigoriev I.V."/>
            <person name="Crous P."/>
            <person name="Smith M.E."/>
        </authorList>
    </citation>
    <scope>NUCLEOTIDE SEQUENCE</scope>
    <source>
        <strain evidence="1">RSA 2271</strain>
    </source>
</reference>
<accession>A0ACC1HVH6</accession>
<protein>
    <submittedName>
        <fullName evidence="1">Uncharacterized protein</fullName>
    </submittedName>
</protein>
<dbReference type="EMBL" id="JAMZIH010000009">
    <property type="protein sequence ID" value="KAJ1680297.1"/>
    <property type="molecule type" value="Genomic_DNA"/>
</dbReference>
<gene>
    <name evidence="1" type="ORF">EV182_000283</name>
</gene>
<name>A0ACC1HVH6_9FUNG</name>
<evidence type="ECO:0000313" key="2">
    <source>
        <dbReference type="Proteomes" id="UP001145114"/>
    </source>
</evidence>
<comment type="caution">
    <text evidence="1">The sequence shown here is derived from an EMBL/GenBank/DDBJ whole genome shotgun (WGS) entry which is preliminary data.</text>
</comment>
<organism evidence="1 2">
    <name type="scientific">Spiromyces aspiralis</name>
    <dbReference type="NCBI Taxonomy" id="68401"/>
    <lineage>
        <taxon>Eukaryota</taxon>
        <taxon>Fungi</taxon>
        <taxon>Fungi incertae sedis</taxon>
        <taxon>Zoopagomycota</taxon>
        <taxon>Kickxellomycotina</taxon>
        <taxon>Kickxellomycetes</taxon>
        <taxon>Kickxellales</taxon>
        <taxon>Kickxellaceae</taxon>
        <taxon>Spiromyces</taxon>
    </lineage>
</organism>